<dbReference type="Proteomes" id="UP001597368">
    <property type="component" value="Unassembled WGS sequence"/>
</dbReference>
<keyword evidence="3" id="KW-1185">Reference proteome</keyword>
<protein>
    <recommendedName>
        <fullName evidence="4">Photosynthesis system II assembly factor Ycf48/Hcf136-like domain-containing protein</fullName>
    </recommendedName>
</protein>
<sequence>MLRLLLGVGTAVAVTLAGQPAQAAAPAWRIVKGVDIGESATALLDVAASGPRDAWAAGYACSAEDREGCAAIIRWNGSRWSKANPPGADLEHVEGVSAASPTDVWAVGNGTAPWAGHWTGPRWTGYKPLGSGAESRLADVAVSGGRPWLVGTVKGSGVVLGWNRDKGFYRAHSLPGKLEAVTSRAGTGEIWAVGSTGTQPLIVRGTDGGRTWKLTPAPSIPDGHLTRVWQVAGGDVWAVGYAGKASYDHKDFLASRPIALHYDGRSWRQVAVPVARGRLTGLTSDAAGTVWASGVDFAHGRRIMFLRYAGDRLTASYGPELPLREQRAYDHQTVTRTSITRIPGSSGLWAVAAAGGGDFESHFLLTYG</sequence>
<evidence type="ECO:0000313" key="3">
    <source>
        <dbReference type="Proteomes" id="UP001597368"/>
    </source>
</evidence>
<dbReference type="RefSeq" id="WP_379578787.1">
    <property type="nucleotide sequence ID" value="NZ_JBHUFV010000061.1"/>
</dbReference>
<keyword evidence="1" id="KW-0732">Signal</keyword>
<evidence type="ECO:0008006" key="4">
    <source>
        <dbReference type="Google" id="ProtNLM"/>
    </source>
</evidence>
<feature type="chain" id="PRO_5045929753" description="Photosynthesis system II assembly factor Ycf48/Hcf136-like domain-containing protein" evidence="1">
    <location>
        <begin position="24"/>
        <end position="368"/>
    </location>
</feature>
<evidence type="ECO:0000256" key="1">
    <source>
        <dbReference type="SAM" id="SignalP"/>
    </source>
</evidence>
<reference evidence="3" key="1">
    <citation type="journal article" date="2019" name="Int. J. Syst. Evol. Microbiol.">
        <title>The Global Catalogue of Microorganisms (GCM) 10K type strain sequencing project: providing services to taxonomists for standard genome sequencing and annotation.</title>
        <authorList>
            <consortium name="The Broad Institute Genomics Platform"/>
            <consortium name="The Broad Institute Genome Sequencing Center for Infectious Disease"/>
            <person name="Wu L."/>
            <person name="Ma J."/>
        </authorList>
    </citation>
    <scope>NUCLEOTIDE SEQUENCE [LARGE SCALE GENOMIC DNA]</scope>
    <source>
        <strain evidence="3">ICMP 6774ER</strain>
    </source>
</reference>
<feature type="signal peptide" evidence="1">
    <location>
        <begin position="1"/>
        <end position="23"/>
    </location>
</feature>
<name>A0ABW4T8E2_9ACTN</name>
<comment type="caution">
    <text evidence="2">The sequence shown here is derived from an EMBL/GenBank/DDBJ whole genome shotgun (WGS) entry which is preliminary data.</text>
</comment>
<accession>A0ABW4T8E2</accession>
<proteinExistence type="predicted"/>
<gene>
    <name evidence="2" type="ORF">ACFSKW_39260</name>
</gene>
<organism evidence="2 3">
    <name type="scientific">Nonomuraea mangrovi</name>
    <dbReference type="NCBI Taxonomy" id="2316207"/>
    <lineage>
        <taxon>Bacteria</taxon>
        <taxon>Bacillati</taxon>
        <taxon>Actinomycetota</taxon>
        <taxon>Actinomycetes</taxon>
        <taxon>Streptosporangiales</taxon>
        <taxon>Streptosporangiaceae</taxon>
        <taxon>Nonomuraea</taxon>
    </lineage>
</organism>
<evidence type="ECO:0000313" key="2">
    <source>
        <dbReference type="EMBL" id="MFD1937524.1"/>
    </source>
</evidence>
<dbReference type="EMBL" id="JBHUFV010000061">
    <property type="protein sequence ID" value="MFD1937524.1"/>
    <property type="molecule type" value="Genomic_DNA"/>
</dbReference>